<sequence length="78" mass="8790">MNDKSLSNKAALTKKRFSALFDDAEAIHTTARMLLNCFKTDPSADEEGKYEGVIQGLCNMSGVLMRELFDIKEEQEDE</sequence>
<organism evidence="1 4">
    <name type="scientific">Yersinia pekkanenii</name>
    <dbReference type="NCBI Taxonomy" id="1288385"/>
    <lineage>
        <taxon>Bacteria</taxon>
        <taxon>Pseudomonadati</taxon>
        <taxon>Pseudomonadota</taxon>
        <taxon>Gammaproteobacteria</taxon>
        <taxon>Enterobacterales</taxon>
        <taxon>Yersiniaceae</taxon>
        <taxon>Yersinia</taxon>
    </lineage>
</organism>
<evidence type="ECO:0000313" key="3">
    <source>
        <dbReference type="Proteomes" id="UP000044625"/>
    </source>
</evidence>
<reference evidence="2 3" key="3">
    <citation type="submission" date="2015-03" db="EMBL/GenBank/DDBJ databases">
        <authorList>
            <consortium name="Pathogen Informatics"/>
            <person name="Murphy D."/>
        </authorList>
    </citation>
    <scope>NUCLEOTIDE SEQUENCE [LARGE SCALE GENOMIC DNA]</scope>
    <source>
        <strain evidence="3">type strain: CIP110230</strain>
        <strain evidence="2">Type strain: CIP110230</strain>
    </source>
</reference>
<reference evidence="4" key="1">
    <citation type="submission" date="2015-03" db="EMBL/GenBank/DDBJ databases">
        <authorList>
            <consortium name="Pathogen Informatics"/>
        </authorList>
    </citation>
    <scope>NUCLEOTIDE SEQUENCE [LARGE SCALE GENOMIC DNA]</scope>
    <source>
        <strain evidence="4">A125KOH2</strain>
    </source>
</reference>
<evidence type="ECO:0000313" key="1">
    <source>
        <dbReference type="EMBL" id="CNI37573.1"/>
    </source>
</evidence>
<gene>
    <name evidence="1" type="ORF">ERS008529_03841</name>
    <name evidence="2" type="ORF">ERS137968_01924</name>
</gene>
<proteinExistence type="predicted"/>
<name>A0A0T9R085_9GAMM</name>
<evidence type="ECO:0000313" key="4">
    <source>
        <dbReference type="Proteomes" id="UP000045840"/>
    </source>
</evidence>
<reference evidence="1" key="2">
    <citation type="submission" date="2015-03" db="EMBL/GenBank/DDBJ databases">
        <authorList>
            <person name="Murphy D."/>
        </authorList>
    </citation>
    <scope>NUCLEOTIDE SEQUENCE [LARGE SCALE GENOMIC DNA]</scope>
    <source>
        <strain evidence="1">A125KOH2</strain>
    </source>
</reference>
<protein>
    <submittedName>
        <fullName evidence="1">Uncharacterized protein</fullName>
    </submittedName>
</protein>
<dbReference type="AlphaFoldDB" id="A0A0T9R085"/>
<evidence type="ECO:0000313" key="2">
    <source>
        <dbReference type="EMBL" id="CRY66642.1"/>
    </source>
</evidence>
<dbReference type="Proteomes" id="UP000044625">
    <property type="component" value="Unassembled WGS sequence"/>
</dbReference>
<dbReference type="RefSeq" id="WP_049614713.1">
    <property type="nucleotide sequence ID" value="NZ_CAWMMU010000008.1"/>
</dbReference>
<dbReference type="EMBL" id="CWJL01000008">
    <property type="protein sequence ID" value="CRY66642.1"/>
    <property type="molecule type" value="Genomic_DNA"/>
</dbReference>
<dbReference type="Proteomes" id="UP000045840">
    <property type="component" value="Unassembled WGS sequence"/>
</dbReference>
<accession>A0A0T9R085</accession>
<dbReference type="EMBL" id="CQAZ01000044">
    <property type="protein sequence ID" value="CNI37573.1"/>
    <property type="molecule type" value="Genomic_DNA"/>
</dbReference>
<dbReference type="STRING" id="1288385.ERS137968_01924"/>
<keyword evidence="3" id="KW-1185">Reference proteome</keyword>